<comment type="caution">
    <text evidence="3">The sequence shown here is derived from an EMBL/GenBank/DDBJ whole genome shotgun (WGS) entry which is preliminary data.</text>
</comment>
<name>A0A4U8UKC0_STECR</name>
<keyword evidence="2" id="KW-1133">Transmembrane helix</keyword>
<proteinExistence type="predicted"/>
<evidence type="ECO:0000313" key="3">
    <source>
        <dbReference type="EMBL" id="TMS32535.1"/>
    </source>
</evidence>
<reference evidence="3 4" key="2">
    <citation type="journal article" date="2019" name="G3 (Bethesda)">
        <title>Hybrid Assembly of the Genome of the Entomopathogenic Nematode Steinernema carpocapsae Identifies the X-Chromosome.</title>
        <authorList>
            <person name="Serra L."/>
            <person name="Macchietto M."/>
            <person name="Macias-Munoz A."/>
            <person name="McGill C.J."/>
            <person name="Rodriguez I.M."/>
            <person name="Rodriguez B."/>
            <person name="Murad R."/>
            <person name="Mortazavi A."/>
        </authorList>
    </citation>
    <scope>NUCLEOTIDE SEQUENCE [LARGE SCALE GENOMIC DNA]</scope>
    <source>
        <strain evidence="3 4">ALL</strain>
    </source>
</reference>
<feature type="region of interest" description="Disordered" evidence="1">
    <location>
        <begin position="242"/>
        <end position="272"/>
    </location>
</feature>
<evidence type="ECO:0000256" key="1">
    <source>
        <dbReference type="SAM" id="MobiDB-lite"/>
    </source>
</evidence>
<organism evidence="3 4">
    <name type="scientific">Steinernema carpocapsae</name>
    <name type="common">Entomopathogenic nematode</name>
    <dbReference type="NCBI Taxonomy" id="34508"/>
    <lineage>
        <taxon>Eukaryota</taxon>
        <taxon>Metazoa</taxon>
        <taxon>Ecdysozoa</taxon>
        <taxon>Nematoda</taxon>
        <taxon>Chromadorea</taxon>
        <taxon>Rhabditida</taxon>
        <taxon>Tylenchina</taxon>
        <taxon>Panagrolaimomorpha</taxon>
        <taxon>Strongyloidoidea</taxon>
        <taxon>Steinernematidae</taxon>
        <taxon>Steinernema</taxon>
    </lineage>
</organism>
<keyword evidence="4" id="KW-1185">Reference proteome</keyword>
<dbReference type="Proteomes" id="UP000298663">
    <property type="component" value="Chromosome X"/>
</dbReference>
<protein>
    <submittedName>
        <fullName evidence="3">Uncharacterized protein</fullName>
    </submittedName>
</protein>
<evidence type="ECO:0000313" key="4">
    <source>
        <dbReference type="Proteomes" id="UP000298663"/>
    </source>
</evidence>
<dbReference type="EMBL" id="CM016762">
    <property type="protein sequence ID" value="TMS32535.1"/>
    <property type="molecule type" value="Genomic_DNA"/>
</dbReference>
<feature type="transmembrane region" description="Helical" evidence="2">
    <location>
        <begin position="32"/>
        <end position="57"/>
    </location>
</feature>
<feature type="compositionally biased region" description="Basic and acidic residues" evidence="1">
    <location>
        <begin position="255"/>
        <end position="266"/>
    </location>
</feature>
<evidence type="ECO:0000256" key="2">
    <source>
        <dbReference type="SAM" id="Phobius"/>
    </source>
</evidence>
<dbReference type="AlphaFoldDB" id="A0A4U8UKC0"/>
<keyword evidence="2" id="KW-0812">Transmembrane</keyword>
<gene>
    <name evidence="3" type="ORF">L596_000362</name>
</gene>
<reference evidence="3 4" key="1">
    <citation type="journal article" date="2015" name="Genome Biol.">
        <title>Comparative genomics of Steinernema reveals deeply conserved gene regulatory networks.</title>
        <authorList>
            <person name="Dillman A.R."/>
            <person name="Macchietto M."/>
            <person name="Porter C.F."/>
            <person name="Rogers A."/>
            <person name="Williams B."/>
            <person name="Antoshechkin I."/>
            <person name="Lee M.M."/>
            <person name="Goodwin Z."/>
            <person name="Lu X."/>
            <person name="Lewis E.E."/>
            <person name="Goodrich-Blair H."/>
            <person name="Stock S.P."/>
            <person name="Adams B.J."/>
            <person name="Sternberg P.W."/>
            <person name="Mortazavi A."/>
        </authorList>
    </citation>
    <scope>NUCLEOTIDE SEQUENCE [LARGE SCALE GENOMIC DNA]</scope>
    <source>
        <strain evidence="3 4">ALL</strain>
    </source>
</reference>
<dbReference type="EMBL" id="AZBU02000001">
    <property type="protein sequence ID" value="TMS32535.1"/>
    <property type="molecule type" value="Genomic_DNA"/>
</dbReference>
<keyword evidence="2" id="KW-0472">Membrane</keyword>
<sequence>MNLMIHPDITNHVAFPSKNPYGSHNERIVAEFYWNVVMCVTLAVAGFCCYVFVDHFISLQNRRMMNKMVILRRIEAKKIAEIRAQIRAKKALAAKSQPPTVPLPPIPETSETDSHQALIDQISIVTQPSTVHSMSVSEVDETDYLDLNEIASLKSEMVNSKILETATGAMKDGNNIEYAEIHMLPEANPRETRVLISYGPYVIGSSMTPGPGMEPNPIVPSPLNKLPVAELSAPLQYENVVHPPVPQNALPTTPDEYKMSDEEIGKGGHKSA</sequence>
<accession>A0A4U8UKC0</accession>